<dbReference type="EMBL" id="CM000143">
    <property type="protein sequence ID" value="EAZ36821.1"/>
    <property type="molecule type" value="Genomic_DNA"/>
</dbReference>
<name>A3BB82_ORYSJ</name>
<proteinExistence type="predicted"/>
<gene>
    <name evidence="2" type="ORF">OsJ_21162</name>
</gene>
<reference evidence="2" key="1">
    <citation type="journal article" date="2005" name="PLoS Biol.">
        <title>The genomes of Oryza sativa: a history of duplications.</title>
        <authorList>
            <person name="Yu J."/>
            <person name="Wang J."/>
            <person name="Lin W."/>
            <person name="Li S."/>
            <person name="Li H."/>
            <person name="Zhou J."/>
            <person name="Ni P."/>
            <person name="Dong W."/>
            <person name="Hu S."/>
            <person name="Zeng C."/>
            <person name="Zhang J."/>
            <person name="Zhang Y."/>
            <person name="Li R."/>
            <person name="Xu Z."/>
            <person name="Li S."/>
            <person name="Li X."/>
            <person name="Zheng H."/>
            <person name="Cong L."/>
            <person name="Lin L."/>
            <person name="Yin J."/>
            <person name="Geng J."/>
            <person name="Li G."/>
            <person name="Shi J."/>
            <person name="Liu J."/>
            <person name="Lv H."/>
            <person name="Li J."/>
            <person name="Wang J."/>
            <person name="Deng Y."/>
            <person name="Ran L."/>
            <person name="Shi X."/>
            <person name="Wang X."/>
            <person name="Wu Q."/>
            <person name="Li C."/>
            <person name="Ren X."/>
            <person name="Wang J."/>
            <person name="Wang X."/>
            <person name="Li D."/>
            <person name="Liu D."/>
            <person name="Zhang X."/>
            <person name="Ji Z."/>
            <person name="Zhao W."/>
            <person name="Sun Y."/>
            <person name="Zhang Z."/>
            <person name="Bao J."/>
            <person name="Han Y."/>
            <person name="Dong L."/>
            <person name="Ji J."/>
            <person name="Chen P."/>
            <person name="Wu S."/>
            <person name="Liu J."/>
            <person name="Xiao Y."/>
            <person name="Bu D."/>
            <person name="Tan J."/>
            <person name="Yang L."/>
            <person name="Ye C."/>
            <person name="Zhang J."/>
            <person name="Xu J."/>
            <person name="Zhou Y."/>
            <person name="Yu Y."/>
            <person name="Zhang B."/>
            <person name="Zhuang S."/>
            <person name="Wei H."/>
            <person name="Liu B."/>
            <person name="Lei M."/>
            <person name="Yu H."/>
            <person name="Li Y."/>
            <person name="Xu H."/>
            <person name="Wei S."/>
            <person name="He X."/>
            <person name="Fang L."/>
            <person name="Zhang Z."/>
            <person name="Zhang Y."/>
            <person name="Huang X."/>
            <person name="Su Z."/>
            <person name="Tong W."/>
            <person name="Li J."/>
            <person name="Tong Z."/>
            <person name="Li S."/>
            <person name="Ye J."/>
            <person name="Wang L."/>
            <person name="Fang L."/>
            <person name="Lei T."/>
            <person name="Chen C."/>
            <person name="Chen H."/>
            <person name="Xu Z."/>
            <person name="Li H."/>
            <person name="Huang H."/>
            <person name="Zhang F."/>
            <person name="Xu H."/>
            <person name="Li N."/>
            <person name="Zhao C."/>
            <person name="Li S."/>
            <person name="Dong L."/>
            <person name="Huang Y."/>
            <person name="Li L."/>
            <person name="Xi Y."/>
            <person name="Qi Q."/>
            <person name="Li W."/>
            <person name="Zhang B."/>
            <person name="Hu W."/>
            <person name="Zhang Y."/>
            <person name="Tian X."/>
            <person name="Jiao Y."/>
            <person name="Liang X."/>
            <person name="Jin J."/>
            <person name="Gao L."/>
            <person name="Zheng W."/>
            <person name="Hao B."/>
            <person name="Liu S."/>
            <person name="Wang W."/>
            <person name="Yuan L."/>
            <person name="Cao M."/>
            <person name="McDermott J."/>
            <person name="Samudrala R."/>
            <person name="Wang J."/>
            <person name="Wong G.K."/>
            <person name="Yang H."/>
        </authorList>
    </citation>
    <scope>NUCLEOTIDE SEQUENCE [LARGE SCALE GENOMIC DNA]</scope>
</reference>
<organism evidence="2">
    <name type="scientific">Oryza sativa subsp. japonica</name>
    <name type="common">Rice</name>
    <dbReference type="NCBI Taxonomy" id="39947"/>
    <lineage>
        <taxon>Eukaryota</taxon>
        <taxon>Viridiplantae</taxon>
        <taxon>Streptophyta</taxon>
        <taxon>Embryophyta</taxon>
        <taxon>Tracheophyta</taxon>
        <taxon>Spermatophyta</taxon>
        <taxon>Magnoliopsida</taxon>
        <taxon>Liliopsida</taxon>
        <taxon>Poales</taxon>
        <taxon>Poaceae</taxon>
        <taxon>BOP clade</taxon>
        <taxon>Oryzoideae</taxon>
        <taxon>Oryzeae</taxon>
        <taxon>Oryzinae</taxon>
        <taxon>Oryza</taxon>
        <taxon>Oryza sativa</taxon>
    </lineage>
</organism>
<protein>
    <submittedName>
        <fullName evidence="2">Uncharacterized protein</fullName>
    </submittedName>
</protein>
<accession>A3BB82</accession>
<evidence type="ECO:0000313" key="2">
    <source>
        <dbReference type="EMBL" id="EAZ36821.1"/>
    </source>
</evidence>
<feature type="compositionally biased region" description="Basic and acidic residues" evidence="1">
    <location>
        <begin position="1"/>
        <end position="18"/>
    </location>
</feature>
<reference evidence="2" key="2">
    <citation type="submission" date="2008-12" db="EMBL/GenBank/DDBJ databases">
        <title>Improved gene annotation of the rice (Oryza sativa) genomes.</title>
        <authorList>
            <person name="Wang J."/>
            <person name="Li R."/>
            <person name="Fan W."/>
            <person name="Huang Q."/>
            <person name="Zhang J."/>
            <person name="Zhou Y."/>
            <person name="Hu Y."/>
            <person name="Zi S."/>
            <person name="Li J."/>
            <person name="Ni P."/>
            <person name="Zheng H."/>
            <person name="Zhang Y."/>
            <person name="Zhao M."/>
            <person name="Hao Q."/>
            <person name="McDermott J."/>
            <person name="Samudrala R."/>
            <person name="Kristiansen K."/>
            <person name="Wong G.K.-S."/>
        </authorList>
    </citation>
    <scope>NUCLEOTIDE SEQUENCE</scope>
</reference>
<feature type="compositionally biased region" description="Basic and acidic residues" evidence="1">
    <location>
        <begin position="51"/>
        <end position="69"/>
    </location>
</feature>
<dbReference type="AlphaFoldDB" id="A3BB82"/>
<dbReference type="Proteomes" id="UP000007752">
    <property type="component" value="Chromosome 6"/>
</dbReference>
<evidence type="ECO:0000256" key="1">
    <source>
        <dbReference type="SAM" id="MobiDB-lite"/>
    </source>
</evidence>
<sequence length="164" mass="17770">MGNRRREAAVVARRPDARWRHRLTRAGARGSVAPGPLGLRPAASRRPRRLASHERTRGPEGGKPGREAARGQAAVQRRRARRGGGKTGQGASRQAAVLRRRADGRRLGDGPAPVPLRARADGEVVTRKPARPRGRKDAGPLDAACSSSSQQPVIEYLKLKLPNW</sequence>
<feature type="region of interest" description="Disordered" evidence="1">
    <location>
        <begin position="1"/>
        <end position="150"/>
    </location>
</feature>